<evidence type="ECO:0000256" key="3">
    <source>
        <dbReference type="ARBA" id="ARBA00022737"/>
    </source>
</evidence>
<evidence type="ECO:0000313" key="7">
    <source>
        <dbReference type="Proteomes" id="UP000007819"/>
    </source>
</evidence>
<dbReference type="Proteomes" id="UP000007819">
    <property type="component" value="Chromosome A2"/>
</dbReference>
<name>A0A8R1W035_ACYPI</name>
<keyword evidence="4" id="KW-0802">TPR repeat</keyword>
<evidence type="ECO:0000259" key="5">
    <source>
        <dbReference type="Pfam" id="PF23322"/>
    </source>
</evidence>
<sequence length="320" mass="36754">MESINDDKIQKTLVTPGIGGQPTFSNGTKVSFHFVTRVVSTNSVIDDSYKWPKHMEIVLGKKFKLEVWEIILKSMREGEISKFIVHKSLVASYPFISKTLRDAGRTSVPSTSHCCTAQLQKNGTGYDDLNDLLADPADLEFTIDLLKIEVPGSFEKETWLLDENEKRNTIPELKEAGNELYHKGKYKEAEEKYMLALGFLEQIMMKLKPREKEWDELNKIKTPLLLNLAQCKLISKDYYQVIEHCTSILDDDPDNVKALFRRGKANISVWKMNEAREDLKHLSTLDPSMQVSVNRLLCQINEALKIKDDEDRQKLRGKLF</sequence>
<dbReference type="KEGG" id="api:100161670"/>
<dbReference type="Pfam" id="PF23322">
    <property type="entry name" value="PPIase_AIP"/>
    <property type="match status" value="1"/>
</dbReference>
<dbReference type="GeneID" id="100161670"/>
<feature type="domain" description="AIP/AIPL N-terminal FKBP-type PPIase" evidence="5">
    <location>
        <begin position="19"/>
        <end position="147"/>
    </location>
</feature>
<dbReference type="GO" id="GO:0005737">
    <property type="term" value="C:cytoplasm"/>
    <property type="evidence" value="ECO:0007669"/>
    <property type="project" value="UniProtKB-SubCell"/>
</dbReference>
<comment type="subcellular location">
    <subcellularLocation>
        <location evidence="1">Cytoplasm</location>
    </subcellularLocation>
</comment>
<dbReference type="PANTHER" id="PTHR11242:SF0">
    <property type="entry name" value="TPR_REGION DOMAIN-CONTAINING PROTEIN"/>
    <property type="match status" value="1"/>
</dbReference>
<dbReference type="SUPFAM" id="SSF48452">
    <property type="entry name" value="TPR-like"/>
    <property type="match status" value="1"/>
</dbReference>
<accession>A0A8R1W035</accession>
<dbReference type="InterPro" id="IPR019734">
    <property type="entry name" value="TPR_rpt"/>
</dbReference>
<organism evidence="6 7">
    <name type="scientific">Acyrthosiphon pisum</name>
    <name type="common">Pea aphid</name>
    <dbReference type="NCBI Taxonomy" id="7029"/>
    <lineage>
        <taxon>Eukaryota</taxon>
        <taxon>Metazoa</taxon>
        <taxon>Ecdysozoa</taxon>
        <taxon>Arthropoda</taxon>
        <taxon>Hexapoda</taxon>
        <taxon>Insecta</taxon>
        <taxon>Pterygota</taxon>
        <taxon>Neoptera</taxon>
        <taxon>Paraneoptera</taxon>
        <taxon>Hemiptera</taxon>
        <taxon>Sternorrhyncha</taxon>
        <taxon>Aphidomorpha</taxon>
        <taxon>Aphidoidea</taxon>
        <taxon>Aphididae</taxon>
        <taxon>Macrosiphini</taxon>
        <taxon>Acyrthosiphon</taxon>
    </lineage>
</organism>
<reference evidence="7" key="1">
    <citation type="submission" date="2010-06" db="EMBL/GenBank/DDBJ databases">
        <authorList>
            <person name="Jiang H."/>
            <person name="Abraham K."/>
            <person name="Ali S."/>
            <person name="Alsbrooks S.L."/>
            <person name="Anim B.N."/>
            <person name="Anosike U.S."/>
            <person name="Attaway T."/>
            <person name="Bandaranaike D.P."/>
            <person name="Battles P.K."/>
            <person name="Bell S.N."/>
            <person name="Bell A.V."/>
            <person name="Beltran B."/>
            <person name="Bickham C."/>
            <person name="Bustamante Y."/>
            <person name="Caleb T."/>
            <person name="Canada A."/>
            <person name="Cardenas V."/>
            <person name="Carter K."/>
            <person name="Chacko J."/>
            <person name="Chandrabose M.N."/>
            <person name="Chavez D."/>
            <person name="Chavez A."/>
            <person name="Chen L."/>
            <person name="Chu H.-S."/>
            <person name="Claassen K.J."/>
            <person name="Cockrell R."/>
            <person name="Collins M."/>
            <person name="Cooper J.A."/>
            <person name="Cree A."/>
            <person name="Curry S.M."/>
            <person name="Da Y."/>
            <person name="Dao M.D."/>
            <person name="Das B."/>
            <person name="Davila M.-L."/>
            <person name="Davy-Carroll L."/>
            <person name="Denson S."/>
            <person name="Dinh H."/>
            <person name="Ebong V.E."/>
            <person name="Edwards J.R."/>
            <person name="Egan A."/>
            <person name="El-Daye J."/>
            <person name="Escobedo L."/>
            <person name="Fernandez S."/>
            <person name="Fernando P.R."/>
            <person name="Flagg N."/>
            <person name="Forbes L.D."/>
            <person name="Fowler R.G."/>
            <person name="Fu Q."/>
            <person name="Gabisi R.A."/>
            <person name="Ganer J."/>
            <person name="Garbino Pronczuk A."/>
            <person name="Garcia R.M."/>
            <person name="Garner T."/>
            <person name="Garrett T.E."/>
            <person name="Gonzalez D.A."/>
            <person name="Hamid H."/>
            <person name="Hawkins E.S."/>
            <person name="Hirani K."/>
            <person name="Hogues M.E."/>
            <person name="Hollins B."/>
            <person name="Hsiao C.-H."/>
            <person name="Jabil R."/>
            <person name="James M.L."/>
            <person name="Jhangiani S.N."/>
            <person name="Johnson B."/>
            <person name="Johnson Q."/>
            <person name="Joshi V."/>
            <person name="Kalu J.B."/>
            <person name="Kam C."/>
            <person name="Kashfia A."/>
            <person name="Keebler J."/>
            <person name="Kisamo H."/>
            <person name="Kovar C.L."/>
            <person name="Lago L.A."/>
            <person name="Lai C.-Y."/>
            <person name="Laidlaw J."/>
            <person name="Lara F."/>
            <person name="Le T.-K."/>
            <person name="Lee S.L."/>
            <person name="Legall F.H."/>
            <person name="Lemon S.J."/>
            <person name="Lewis L.R."/>
            <person name="Li B."/>
            <person name="Liu Y."/>
            <person name="Liu Y.-S."/>
            <person name="Lopez J."/>
            <person name="Lozado R.J."/>
            <person name="Lu J."/>
            <person name="Madu R.C."/>
            <person name="Maheshwari M."/>
            <person name="Maheshwari R."/>
            <person name="Malloy K."/>
            <person name="Martinez E."/>
            <person name="Mathew T."/>
            <person name="Mercado I.C."/>
            <person name="Mercado C."/>
            <person name="Meyer B."/>
            <person name="Montgomery K."/>
            <person name="Morgan M.B."/>
            <person name="Munidasa M."/>
            <person name="Nazareth L.V."/>
            <person name="Nelson J."/>
            <person name="Ng B.M."/>
            <person name="Nguyen N.B."/>
            <person name="Nguyen P.Q."/>
            <person name="Nguyen T."/>
            <person name="Obregon M."/>
            <person name="Okwuonu G.O."/>
            <person name="Onwere C.G."/>
            <person name="Orozco G."/>
            <person name="Parra A."/>
            <person name="Patel S."/>
            <person name="Patil S."/>
            <person name="Perez A."/>
            <person name="Perez Y."/>
            <person name="Pham C."/>
            <person name="Primus E.L."/>
            <person name="Pu L.-L."/>
            <person name="Puazo M."/>
            <person name="Qin X."/>
            <person name="Quiroz J.B."/>
            <person name="Reese J."/>
            <person name="Richards S."/>
            <person name="Rives C.M."/>
            <person name="Robberts R."/>
            <person name="Ruiz S.J."/>
            <person name="Ruiz M.J."/>
            <person name="Santibanez J."/>
            <person name="Schneider B.W."/>
            <person name="Sisson I."/>
            <person name="Smith M."/>
            <person name="Sodergren E."/>
            <person name="Song X.-Z."/>
            <person name="Song B.B."/>
            <person name="Summersgill H."/>
            <person name="Thelus R."/>
            <person name="Thornton R.D."/>
            <person name="Trejos Z.Y."/>
            <person name="Usmani K."/>
            <person name="Vattathil S."/>
            <person name="Villasana D."/>
            <person name="Walker D.L."/>
            <person name="Wang S."/>
            <person name="Wang K."/>
            <person name="White C.S."/>
            <person name="Williams A.C."/>
            <person name="Williamson J."/>
            <person name="Wilson K."/>
            <person name="Woghiren I.O."/>
            <person name="Woodworth J.R."/>
            <person name="Worley K.C."/>
            <person name="Wright R.A."/>
            <person name="Wu W."/>
            <person name="Young L."/>
            <person name="Zhang L."/>
            <person name="Zhang J."/>
            <person name="Zhu Y."/>
            <person name="Muzny D.M."/>
            <person name="Weinstock G."/>
            <person name="Gibbs R.A."/>
        </authorList>
    </citation>
    <scope>NUCLEOTIDE SEQUENCE [LARGE SCALE GENOMIC DNA]</scope>
    <source>
        <strain evidence="7">LSR1</strain>
    </source>
</reference>
<keyword evidence="7" id="KW-1185">Reference proteome</keyword>
<proteinExistence type="predicted"/>
<dbReference type="EnsemblMetazoa" id="XM_001945901.4">
    <property type="protein sequence ID" value="XP_001945936.1"/>
    <property type="gene ID" value="LOC100161670"/>
</dbReference>
<dbReference type="InterPro" id="IPR039663">
    <property type="entry name" value="AIP/AIPL1/TTC9"/>
</dbReference>
<reference evidence="6" key="2">
    <citation type="submission" date="2022-06" db="UniProtKB">
        <authorList>
            <consortium name="EnsemblMetazoa"/>
        </authorList>
    </citation>
    <scope>IDENTIFICATION</scope>
</reference>
<evidence type="ECO:0000313" key="6">
    <source>
        <dbReference type="EnsemblMetazoa" id="XP_001945936.1"/>
    </source>
</evidence>
<evidence type="ECO:0000256" key="1">
    <source>
        <dbReference type="ARBA" id="ARBA00004496"/>
    </source>
</evidence>
<dbReference type="PANTHER" id="PTHR11242">
    <property type="entry name" value="ARYL HYDROCARBON RECEPTOR INTERACTING PROTEIN RELATED"/>
    <property type="match status" value="1"/>
</dbReference>
<dbReference type="FunFam" id="1.25.40.10:FF:000052">
    <property type="entry name" value="Aryl-hydrocarbon-interacting protein-like 1"/>
    <property type="match status" value="1"/>
</dbReference>
<dbReference type="InterPro" id="IPR056277">
    <property type="entry name" value="PPIase_AIP"/>
</dbReference>
<keyword evidence="2" id="KW-0963">Cytoplasm</keyword>
<dbReference type="SMART" id="SM00028">
    <property type="entry name" value="TPR"/>
    <property type="match status" value="3"/>
</dbReference>
<protein>
    <recommendedName>
        <fullName evidence="5">AIP/AIPL N-terminal FKBP-type PPIase domain-containing protein</fullName>
    </recommendedName>
</protein>
<evidence type="ECO:0000256" key="2">
    <source>
        <dbReference type="ARBA" id="ARBA00022490"/>
    </source>
</evidence>
<dbReference type="AlphaFoldDB" id="A0A8R1W035"/>
<dbReference type="SUPFAM" id="SSF54534">
    <property type="entry name" value="FKBP-like"/>
    <property type="match status" value="1"/>
</dbReference>
<evidence type="ECO:0000256" key="4">
    <source>
        <dbReference type="ARBA" id="ARBA00022803"/>
    </source>
</evidence>
<dbReference type="InterPro" id="IPR011990">
    <property type="entry name" value="TPR-like_helical_dom_sf"/>
</dbReference>
<dbReference type="Gene3D" id="1.25.40.10">
    <property type="entry name" value="Tetratricopeptide repeat domain"/>
    <property type="match status" value="1"/>
</dbReference>
<dbReference type="RefSeq" id="XP_001945936.1">
    <property type="nucleotide sequence ID" value="XM_001945901.4"/>
</dbReference>
<dbReference type="OrthoDB" id="1269963at2759"/>
<dbReference type="InterPro" id="IPR046357">
    <property type="entry name" value="PPIase_dom_sf"/>
</dbReference>
<keyword evidence="3" id="KW-0677">Repeat</keyword>
<dbReference type="GO" id="GO:0003755">
    <property type="term" value="F:peptidyl-prolyl cis-trans isomerase activity"/>
    <property type="evidence" value="ECO:0007669"/>
    <property type="project" value="InterPro"/>
</dbReference>
<dbReference type="Gene3D" id="3.10.50.40">
    <property type="match status" value="1"/>
</dbReference>
<dbReference type="OMA" id="QQHERNV"/>